<reference evidence="1" key="2">
    <citation type="journal article" date="2015" name="Fish Shellfish Immunol.">
        <title>Early steps in the European eel (Anguilla anguilla)-Vibrio vulnificus interaction in the gills: Role of the RtxA13 toxin.</title>
        <authorList>
            <person name="Callol A."/>
            <person name="Pajuelo D."/>
            <person name="Ebbesson L."/>
            <person name="Teles M."/>
            <person name="MacKenzie S."/>
            <person name="Amaro C."/>
        </authorList>
    </citation>
    <scope>NUCLEOTIDE SEQUENCE</scope>
</reference>
<reference evidence="1" key="1">
    <citation type="submission" date="2014-11" db="EMBL/GenBank/DDBJ databases">
        <authorList>
            <person name="Amaro Gonzalez C."/>
        </authorList>
    </citation>
    <scope>NUCLEOTIDE SEQUENCE</scope>
</reference>
<dbReference type="AlphaFoldDB" id="A0A0E9X0Q1"/>
<sequence>MKMNRPQMTMFHVLGCNKVQFHPHTLYTLILVNKRIILNNNNWRRKKQAIWVAVSVICFKQCSLPLPRENKSSFFQNYYSTQQNVMPKHDNQNSEKSIQKVILNDLYHCTVINNICIAIK</sequence>
<accession>A0A0E9X0Q1</accession>
<name>A0A0E9X0Q1_ANGAN</name>
<protein>
    <submittedName>
        <fullName evidence="1">Uncharacterized protein</fullName>
    </submittedName>
</protein>
<dbReference type="EMBL" id="GBXM01013112">
    <property type="protein sequence ID" value="JAH95465.1"/>
    <property type="molecule type" value="Transcribed_RNA"/>
</dbReference>
<organism evidence="1">
    <name type="scientific">Anguilla anguilla</name>
    <name type="common">European freshwater eel</name>
    <name type="synonym">Muraena anguilla</name>
    <dbReference type="NCBI Taxonomy" id="7936"/>
    <lineage>
        <taxon>Eukaryota</taxon>
        <taxon>Metazoa</taxon>
        <taxon>Chordata</taxon>
        <taxon>Craniata</taxon>
        <taxon>Vertebrata</taxon>
        <taxon>Euteleostomi</taxon>
        <taxon>Actinopterygii</taxon>
        <taxon>Neopterygii</taxon>
        <taxon>Teleostei</taxon>
        <taxon>Anguilliformes</taxon>
        <taxon>Anguillidae</taxon>
        <taxon>Anguilla</taxon>
    </lineage>
</organism>
<proteinExistence type="predicted"/>
<evidence type="ECO:0000313" key="1">
    <source>
        <dbReference type="EMBL" id="JAH95465.1"/>
    </source>
</evidence>